<gene>
    <name evidence="12" type="primary">g5085</name>
    <name evidence="12" type="ORF">VP750_LOCUS4344</name>
</gene>
<keyword evidence="4" id="KW-0874">Quinone</keyword>
<feature type="transmembrane region" description="Helical" evidence="10">
    <location>
        <begin position="193"/>
        <end position="212"/>
    </location>
</feature>
<evidence type="ECO:0000256" key="1">
    <source>
        <dbReference type="ARBA" id="ARBA00004141"/>
    </source>
</evidence>
<feature type="domain" description="Vitamin K epoxide reductase" evidence="11">
    <location>
        <begin position="42"/>
        <end position="185"/>
    </location>
</feature>
<dbReference type="EMBL" id="CAXHTA020000007">
    <property type="protein sequence ID" value="CAL5222685.1"/>
    <property type="molecule type" value="Genomic_DNA"/>
</dbReference>
<dbReference type="InterPro" id="IPR036249">
    <property type="entry name" value="Thioredoxin-like_sf"/>
</dbReference>
<sequence length="342" mass="36507">MVVYSRSNAQTENSRFLKTAPVLKALTSRQEHKLHGGEPDGPALPYGLIAILASAGALETAYLTMLKLLSAPVSCPTSGSCDTVLSSGYASVFSVPLPLLGCLAYGTVAFLAARQYASEAARKQQSQRDKDFSRYAVLAGGTVLASTSGYLLYLLGTVFQGETCVWCLTSATLSFGVFFSALRGFTMREIAEAAAPGSGIVASTILALGLAWSNVEAPEAQASFELPYSQPRVTEQSSGKTVELAKRLKAAGAKMYGAFWCSHCFEQKQAFGKEAMQDFPYVECYPDGYYKNVKLAKECVDANLTGFPAWIIGDKKLDGEQTLAKLEAELAEIQGSAAKALN</sequence>
<proteinExistence type="inferred from homology"/>
<evidence type="ECO:0000256" key="6">
    <source>
        <dbReference type="ARBA" id="ARBA00023002"/>
    </source>
</evidence>
<evidence type="ECO:0000256" key="7">
    <source>
        <dbReference type="ARBA" id="ARBA00023136"/>
    </source>
</evidence>
<keyword evidence="7 10" id="KW-0472">Membrane</keyword>
<dbReference type="Gene3D" id="3.40.30.10">
    <property type="entry name" value="Glutaredoxin"/>
    <property type="match status" value="1"/>
</dbReference>
<evidence type="ECO:0000313" key="12">
    <source>
        <dbReference type="EMBL" id="CAL5222685.1"/>
    </source>
</evidence>
<comment type="subcellular location">
    <subcellularLocation>
        <location evidence="1">Membrane</location>
        <topology evidence="1">Multi-pass membrane protein</topology>
    </subcellularLocation>
</comment>
<dbReference type="SMART" id="SM00756">
    <property type="entry name" value="VKc"/>
    <property type="match status" value="1"/>
</dbReference>
<evidence type="ECO:0000256" key="8">
    <source>
        <dbReference type="ARBA" id="ARBA00023157"/>
    </source>
</evidence>
<accession>A0ABP1FRX7</accession>
<dbReference type="CDD" id="cd12916">
    <property type="entry name" value="VKOR_1"/>
    <property type="match status" value="1"/>
</dbReference>
<comment type="caution">
    <text evidence="12">The sequence shown here is derived from an EMBL/GenBank/DDBJ whole genome shotgun (WGS) entry which is preliminary data.</text>
</comment>
<feature type="transmembrane region" description="Helical" evidence="10">
    <location>
        <begin position="89"/>
        <end position="112"/>
    </location>
</feature>
<keyword evidence="8" id="KW-1015">Disulfide bond</keyword>
<comment type="similarity">
    <text evidence="2">Belongs to the VKOR family.</text>
</comment>
<name>A0ABP1FRX7_9CHLO</name>
<evidence type="ECO:0000256" key="2">
    <source>
        <dbReference type="ARBA" id="ARBA00006214"/>
    </source>
</evidence>
<dbReference type="PANTHER" id="PTHR34573">
    <property type="entry name" value="VKC DOMAIN-CONTAINING PROTEIN"/>
    <property type="match status" value="1"/>
</dbReference>
<evidence type="ECO:0000313" key="13">
    <source>
        <dbReference type="Proteomes" id="UP001497392"/>
    </source>
</evidence>
<dbReference type="InterPro" id="IPR012932">
    <property type="entry name" value="VKOR"/>
</dbReference>
<dbReference type="InterPro" id="IPR044698">
    <property type="entry name" value="VKOR/LTO1"/>
</dbReference>
<keyword evidence="3 10" id="KW-0812">Transmembrane</keyword>
<keyword evidence="6" id="KW-0560">Oxidoreductase</keyword>
<reference evidence="12 13" key="1">
    <citation type="submission" date="2024-06" db="EMBL/GenBank/DDBJ databases">
        <authorList>
            <person name="Kraege A."/>
            <person name="Thomma B."/>
        </authorList>
    </citation>
    <scope>NUCLEOTIDE SEQUENCE [LARGE SCALE GENOMIC DNA]</scope>
</reference>
<evidence type="ECO:0000256" key="5">
    <source>
        <dbReference type="ARBA" id="ARBA00022989"/>
    </source>
</evidence>
<dbReference type="InterPro" id="IPR038354">
    <property type="entry name" value="VKOR_sf"/>
</dbReference>
<dbReference type="SUPFAM" id="SSF52833">
    <property type="entry name" value="Thioredoxin-like"/>
    <property type="match status" value="1"/>
</dbReference>
<evidence type="ECO:0000256" key="9">
    <source>
        <dbReference type="ARBA" id="ARBA00023284"/>
    </source>
</evidence>
<evidence type="ECO:0000259" key="11">
    <source>
        <dbReference type="SMART" id="SM00756"/>
    </source>
</evidence>
<feature type="transmembrane region" description="Helical" evidence="10">
    <location>
        <begin position="132"/>
        <end position="153"/>
    </location>
</feature>
<keyword evidence="5 10" id="KW-1133">Transmembrane helix</keyword>
<evidence type="ECO:0000256" key="10">
    <source>
        <dbReference type="SAM" id="Phobius"/>
    </source>
</evidence>
<feature type="transmembrane region" description="Helical" evidence="10">
    <location>
        <begin position="43"/>
        <end position="69"/>
    </location>
</feature>
<protein>
    <submittedName>
        <fullName evidence="12">G5085 protein</fullName>
    </submittedName>
</protein>
<feature type="transmembrane region" description="Helical" evidence="10">
    <location>
        <begin position="159"/>
        <end position="181"/>
    </location>
</feature>
<organism evidence="12 13">
    <name type="scientific">Coccomyxa viridis</name>
    <dbReference type="NCBI Taxonomy" id="1274662"/>
    <lineage>
        <taxon>Eukaryota</taxon>
        <taxon>Viridiplantae</taxon>
        <taxon>Chlorophyta</taxon>
        <taxon>core chlorophytes</taxon>
        <taxon>Trebouxiophyceae</taxon>
        <taxon>Trebouxiophyceae incertae sedis</taxon>
        <taxon>Coccomyxaceae</taxon>
        <taxon>Coccomyxa</taxon>
    </lineage>
</organism>
<keyword evidence="13" id="KW-1185">Reference proteome</keyword>
<dbReference type="PANTHER" id="PTHR34573:SF1">
    <property type="entry name" value="VITAMIN K EPOXIDE REDUCTASE DOMAIN-CONTAINING PROTEIN"/>
    <property type="match status" value="1"/>
</dbReference>
<dbReference type="Pfam" id="PF07884">
    <property type="entry name" value="VKOR"/>
    <property type="match status" value="1"/>
</dbReference>
<evidence type="ECO:0000256" key="4">
    <source>
        <dbReference type="ARBA" id="ARBA00022719"/>
    </source>
</evidence>
<keyword evidence="9" id="KW-0676">Redox-active center</keyword>
<dbReference type="Gene3D" id="1.20.1440.130">
    <property type="entry name" value="VKOR domain"/>
    <property type="match status" value="1"/>
</dbReference>
<dbReference type="Proteomes" id="UP001497392">
    <property type="component" value="Unassembled WGS sequence"/>
</dbReference>
<evidence type="ECO:0000256" key="3">
    <source>
        <dbReference type="ARBA" id="ARBA00022692"/>
    </source>
</evidence>